<proteinExistence type="predicted"/>
<evidence type="ECO:0000313" key="4">
    <source>
        <dbReference type="Proteomes" id="UP000186817"/>
    </source>
</evidence>
<keyword evidence="2" id="KW-0732">Signal</keyword>
<feature type="region of interest" description="Disordered" evidence="1">
    <location>
        <begin position="347"/>
        <end position="389"/>
    </location>
</feature>
<organism evidence="3 4">
    <name type="scientific">Symbiodinium microadriaticum</name>
    <name type="common">Dinoflagellate</name>
    <name type="synonym">Zooxanthella microadriatica</name>
    <dbReference type="NCBI Taxonomy" id="2951"/>
    <lineage>
        <taxon>Eukaryota</taxon>
        <taxon>Sar</taxon>
        <taxon>Alveolata</taxon>
        <taxon>Dinophyceae</taxon>
        <taxon>Suessiales</taxon>
        <taxon>Symbiodiniaceae</taxon>
        <taxon>Symbiodinium</taxon>
    </lineage>
</organism>
<feature type="signal peptide" evidence="2">
    <location>
        <begin position="1"/>
        <end position="19"/>
    </location>
</feature>
<name>A0A1Q9F5D6_SYMMI</name>
<dbReference type="AlphaFoldDB" id="A0A1Q9F5D6"/>
<dbReference type="OrthoDB" id="10644582at2759"/>
<keyword evidence="4" id="KW-1185">Reference proteome</keyword>
<evidence type="ECO:0000256" key="2">
    <source>
        <dbReference type="SAM" id="SignalP"/>
    </source>
</evidence>
<feature type="compositionally biased region" description="Basic and acidic residues" evidence="1">
    <location>
        <begin position="373"/>
        <end position="385"/>
    </location>
</feature>
<reference evidence="3 4" key="1">
    <citation type="submission" date="2016-02" db="EMBL/GenBank/DDBJ databases">
        <title>Genome analysis of coral dinoflagellate symbionts highlights evolutionary adaptations to a symbiotic lifestyle.</title>
        <authorList>
            <person name="Aranda M."/>
            <person name="Li Y."/>
            <person name="Liew Y.J."/>
            <person name="Baumgarten S."/>
            <person name="Simakov O."/>
            <person name="Wilson M."/>
            <person name="Piel J."/>
            <person name="Ashoor H."/>
            <person name="Bougouffa S."/>
            <person name="Bajic V.B."/>
            <person name="Ryu T."/>
            <person name="Ravasi T."/>
            <person name="Bayer T."/>
            <person name="Micklem G."/>
            <person name="Kim H."/>
            <person name="Bhak J."/>
            <person name="Lajeunesse T.C."/>
            <person name="Voolstra C.R."/>
        </authorList>
    </citation>
    <scope>NUCLEOTIDE SEQUENCE [LARGE SCALE GENOMIC DNA]</scope>
    <source>
        <strain evidence="3 4">CCMP2467</strain>
    </source>
</reference>
<feature type="compositionally biased region" description="Acidic residues" evidence="1">
    <location>
        <begin position="23"/>
        <end position="32"/>
    </location>
</feature>
<accession>A0A1Q9F5D6</accession>
<sequence length="403" mass="44601">MMTTKVLLMVMTSMQEGGAGHDDDSDGNDDNGDGGVHSGSDGGDDGVMVSIHLPFVASFVAELLPLHEGCWALLACVLFWLWHSIEPPPSQEVESARRGCWVLSVAASLSPKPFSRQTLYSILALDAPLGTGVFLETLARDLDERRTQTLECAEVFIKFVKEPKMTTQVCLNIESHDQVSGGAVPIFLALELWPAWKVEKLANLGTNQGMYLLRYKIAFLTVDIVMMGTVVPGRLKQEGTIYRYGVQRLDHMWGEGGEGDDALGREGGQKLGSEWVQIQWAVKLFWQACASRIIGSLVDKRGSTLQAHYAVETKDVQDQRQHFFKLEVEHFRMWLWNDLRRHRARSAGTMSQADHSLPLPGSRPQKRVFGASAHEDSRDTGREPGFRQPVAASLAGDLGIVMP</sequence>
<evidence type="ECO:0000256" key="1">
    <source>
        <dbReference type="SAM" id="MobiDB-lite"/>
    </source>
</evidence>
<gene>
    <name evidence="3" type="ORF">AK812_SmicGene938</name>
</gene>
<comment type="caution">
    <text evidence="3">The sequence shown here is derived from an EMBL/GenBank/DDBJ whole genome shotgun (WGS) entry which is preliminary data.</text>
</comment>
<protein>
    <submittedName>
        <fullName evidence="3">Uncharacterized protein</fullName>
    </submittedName>
</protein>
<feature type="chain" id="PRO_5013000220" evidence="2">
    <location>
        <begin position="20"/>
        <end position="403"/>
    </location>
</feature>
<dbReference type="EMBL" id="LSRX01000009">
    <property type="protein sequence ID" value="OLQ14898.1"/>
    <property type="molecule type" value="Genomic_DNA"/>
</dbReference>
<dbReference type="Proteomes" id="UP000186817">
    <property type="component" value="Unassembled WGS sequence"/>
</dbReference>
<feature type="region of interest" description="Disordered" evidence="1">
    <location>
        <begin position="17"/>
        <end position="41"/>
    </location>
</feature>
<dbReference type="OMA" id="FGASAHE"/>
<evidence type="ECO:0000313" key="3">
    <source>
        <dbReference type="EMBL" id="OLQ14898.1"/>
    </source>
</evidence>